<dbReference type="GO" id="GO:0003700">
    <property type="term" value="F:DNA-binding transcription factor activity"/>
    <property type="evidence" value="ECO:0007669"/>
    <property type="project" value="InterPro"/>
</dbReference>
<evidence type="ECO:0000313" key="4">
    <source>
        <dbReference type="Proteomes" id="UP000657385"/>
    </source>
</evidence>
<feature type="domain" description="HTH merR-type" evidence="2">
    <location>
        <begin position="12"/>
        <end position="80"/>
    </location>
</feature>
<dbReference type="InterPro" id="IPR000551">
    <property type="entry name" value="MerR-type_HTH_dom"/>
</dbReference>
<evidence type="ECO:0000313" key="3">
    <source>
        <dbReference type="EMBL" id="MBF9073787.1"/>
    </source>
</evidence>
<dbReference type="Pfam" id="PF13411">
    <property type="entry name" value="MerR_1"/>
    <property type="match status" value="1"/>
</dbReference>
<dbReference type="AlphaFoldDB" id="A0A931FGD1"/>
<dbReference type="PANTHER" id="PTHR30204:SF93">
    <property type="entry name" value="HTH MERR-TYPE DOMAIN-CONTAINING PROTEIN"/>
    <property type="match status" value="1"/>
</dbReference>
<organism evidence="3 4">
    <name type="scientific">Streptacidiphilus fuscans</name>
    <dbReference type="NCBI Taxonomy" id="2789292"/>
    <lineage>
        <taxon>Bacteria</taxon>
        <taxon>Bacillati</taxon>
        <taxon>Actinomycetota</taxon>
        <taxon>Actinomycetes</taxon>
        <taxon>Kitasatosporales</taxon>
        <taxon>Streptomycetaceae</taxon>
        <taxon>Streptacidiphilus</taxon>
    </lineage>
</organism>
<accession>A0A931FGD1</accession>
<dbReference type="PANTHER" id="PTHR30204">
    <property type="entry name" value="REDOX-CYCLING DRUG-SENSING TRANSCRIPTIONAL ACTIVATOR SOXR"/>
    <property type="match status" value="1"/>
</dbReference>
<dbReference type="GO" id="GO:0003677">
    <property type="term" value="F:DNA binding"/>
    <property type="evidence" value="ECO:0007669"/>
    <property type="project" value="UniProtKB-KW"/>
</dbReference>
<dbReference type="InterPro" id="IPR009061">
    <property type="entry name" value="DNA-bd_dom_put_sf"/>
</dbReference>
<dbReference type="SUPFAM" id="SSF46955">
    <property type="entry name" value="Putative DNA-binding domain"/>
    <property type="match status" value="1"/>
</dbReference>
<dbReference type="SMART" id="SM00422">
    <property type="entry name" value="HTH_MERR"/>
    <property type="match status" value="1"/>
</dbReference>
<dbReference type="Proteomes" id="UP000657385">
    <property type="component" value="Unassembled WGS sequence"/>
</dbReference>
<proteinExistence type="predicted"/>
<dbReference type="EMBL" id="JADPRT010000026">
    <property type="protein sequence ID" value="MBF9073787.1"/>
    <property type="molecule type" value="Genomic_DNA"/>
</dbReference>
<dbReference type="Gene3D" id="1.10.1660.10">
    <property type="match status" value="1"/>
</dbReference>
<name>A0A931FGD1_9ACTN</name>
<gene>
    <name evidence="3" type="ORF">I2501_37815</name>
</gene>
<dbReference type="PROSITE" id="PS50937">
    <property type="entry name" value="HTH_MERR_2"/>
    <property type="match status" value="1"/>
</dbReference>
<keyword evidence="4" id="KW-1185">Reference proteome</keyword>
<evidence type="ECO:0000259" key="2">
    <source>
        <dbReference type="PROSITE" id="PS50937"/>
    </source>
</evidence>
<evidence type="ECO:0000256" key="1">
    <source>
        <dbReference type="ARBA" id="ARBA00023125"/>
    </source>
</evidence>
<sequence>MGTAPRTRPRDEYLIDDLAQAAGTTVRNVRAYQDRGLLPRADRRGRANVYDASHLERLQLIAGLLDRGHTLAGIKELLDAWEDGSGLGGVLGLVAEVTAPWSDEKPGRITRAELRARFGGVEDPEAIAAALRLGVLEREAAAESDVDADHGGRADDAEADAERCPVEAYRVPSPAELEVAAQLYDLGVPLAASIAHLEELRRDIRHVARRFVQFSAVEVFSRYLGPTPLSDADAARAAEAVHRLRPLAQAAVDAELARAMRSEATLLLEASVKFLPSALGEALAREL</sequence>
<reference evidence="3" key="1">
    <citation type="submission" date="2020-11" db="EMBL/GenBank/DDBJ databases">
        <title>Isolation and identification of active actinomycetes.</title>
        <authorList>
            <person name="Yu B."/>
        </authorList>
    </citation>
    <scope>NUCLEOTIDE SEQUENCE</scope>
    <source>
        <strain evidence="3">NEAU-YB345</strain>
    </source>
</reference>
<protein>
    <submittedName>
        <fullName evidence="3">MerR family transcriptional regulator</fullName>
    </submittedName>
</protein>
<keyword evidence="1" id="KW-0238">DNA-binding</keyword>
<dbReference type="InterPro" id="IPR047057">
    <property type="entry name" value="MerR_fam"/>
</dbReference>
<comment type="caution">
    <text evidence="3">The sequence shown here is derived from an EMBL/GenBank/DDBJ whole genome shotgun (WGS) entry which is preliminary data.</text>
</comment>